<feature type="region of interest" description="Disordered" evidence="1">
    <location>
        <begin position="302"/>
        <end position="343"/>
    </location>
</feature>
<feature type="region of interest" description="Disordered" evidence="1">
    <location>
        <begin position="1"/>
        <end position="124"/>
    </location>
</feature>
<gene>
    <name evidence="2" type="ORF">KGF56_003589</name>
</gene>
<feature type="compositionally biased region" description="Acidic residues" evidence="1">
    <location>
        <begin position="98"/>
        <end position="124"/>
    </location>
</feature>
<dbReference type="Proteomes" id="UP001202479">
    <property type="component" value="Unassembled WGS sequence"/>
</dbReference>
<keyword evidence="3" id="KW-1185">Reference proteome</keyword>
<accession>A0AAI9SVE4</accession>
<evidence type="ECO:0000313" key="2">
    <source>
        <dbReference type="EMBL" id="KAI3403662.2"/>
    </source>
</evidence>
<dbReference type="GeneID" id="73381204"/>
<comment type="caution">
    <text evidence="2">The sequence shown here is derived from an EMBL/GenBank/DDBJ whole genome shotgun (WGS) entry which is preliminary data.</text>
</comment>
<dbReference type="RefSeq" id="XP_049179409.1">
    <property type="nucleotide sequence ID" value="XM_049324937.1"/>
</dbReference>
<feature type="compositionally biased region" description="Polar residues" evidence="1">
    <location>
        <begin position="42"/>
        <end position="55"/>
    </location>
</feature>
<proteinExistence type="predicted"/>
<sequence length="401" mass="46283">MSTAASTRLTKSIKHQPSRLDLLDDSTLTSLPLPPPPPLKRLSNQSSQNSATCSIKQQKRQQRRRRSQQSCSDATNDISRKQGKRRKSIDTREKAEMNGEEVSEMEEEEEEEEDVDEEDDDEEDCFEYSYDDEDPIVLVEDYLSTHNVSDKSEADELQLPNATTAPLANHHLSRQESLANFKQRILSTNNVCLHEPILENSTTSNNNNNSYNNNNDDDFISNPHVSTNIVNPRPLDDLQAIFGNLPSFKLLKYCDLCEKPLYEISSIINSKKSTNLTQFICGDCIDNYEIFWNEYSELQSKQEERKSVEEEEKEEQKKRKAVEEEEEEQKKRKAVEEEEEQKKRKVSTVDERLFTILKKVSQKYNVESFHCGKAVAEKQHNGRDLIRALREKIHCTISSGK</sequence>
<name>A0AAI9SVE4_9ASCO</name>
<dbReference type="EMBL" id="JAHUZD010000123">
    <property type="protein sequence ID" value="KAI3403662.2"/>
    <property type="molecule type" value="Genomic_DNA"/>
</dbReference>
<dbReference type="AlphaFoldDB" id="A0AAI9SVE4"/>
<evidence type="ECO:0000313" key="3">
    <source>
        <dbReference type="Proteomes" id="UP001202479"/>
    </source>
</evidence>
<protein>
    <submittedName>
        <fullName evidence="2">Uncharacterized protein</fullName>
    </submittedName>
</protein>
<feature type="compositionally biased region" description="Polar residues" evidence="1">
    <location>
        <begin position="1"/>
        <end position="10"/>
    </location>
</feature>
<reference evidence="2" key="1">
    <citation type="journal article" date="2022" name="DNA Res.">
        <title>Genome analysis of five recently described species of the CUG-Ser clade uncovers Candida theae as a new hybrid lineage with pathogenic potential in the Candida parapsilosis species complex.</title>
        <authorList>
            <person name="Mixao V."/>
            <person name="Del Olmo V."/>
            <person name="Hegedusova E."/>
            <person name="Saus E."/>
            <person name="Pryszcz L."/>
            <person name="Cillingova A."/>
            <person name="Nosek J."/>
            <person name="Gabaldon T."/>
        </authorList>
    </citation>
    <scope>NUCLEOTIDE SEQUENCE</scope>
    <source>
        <strain evidence="2">CBS 10844</strain>
    </source>
</reference>
<feature type="compositionally biased region" description="Basic and acidic residues" evidence="1">
    <location>
        <begin position="88"/>
        <end position="97"/>
    </location>
</feature>
<evidence type="ECO:0000256" key="1">
    <source>
        <dbReference type="SAM" id="MobiDB-lite"/>
    </source>
</evidence>
<organism evidence="2 3">
    <name type="scientific">Candida oxycetoniae</name>
    <dbReference type="NCBI Taxonomy" id="497107"/>
    <lineage>
        <taxon>Eukaryota</taxon>
        <taxon>Fungi</taxon>
        <taxon>Dikarya</taxon>
        <taxon>Ascomycota</taxon>
        <taxon>Saccharomycotina</taxon>
        <taxon>Pichiomycetes</taxon>
        <taxon>Debaryomycetaceae</taxon>
        <taxon>Candida/Lodderomyces clade</taxon>
        <taxon>Candida</taxon>
    </lineage>
</organism>
<feature type="compositionally biased region" description="Basic residues" evidence="1">
    <location>
        <begin position="57"/>
        <end position="67"/>
    </location>
</feature>